<proteinExistence type="predicted"/>
<dbReference type="GeneID" id="106155338"/>
<dbReference type="STRING" id="7574.A0A1S3HHT8"/>
<keyword evidence="4" id="KW-1185">Reference proteome</keyword>
<dbReference type="OMA" id="WAHHIVE"/>
<evidence type="ECO:0000256" key="1">
    <source>
        <dbReference type="SAM" id="MobiDB-lite"/>
    </source>
</evidence>
<dbReference type="GO" id="GO:0007169">
    <property type="term" value="P:cell surface receptor protein tyrosine kinase signaling pathway"/>
    <property type="evidence" value="ECO:0007669"/>
    <property type="project" value="TreeGrafter"/>
</dbReference>
<dbReference type="InterPro" id="IPR050996">
    <property type="entry name" value="Docking_Protein_DOK"/>
</dbReference>
<dbReference type="InParanoid" id="A0A1S3HHT8"/>
<dbReference type="Pfam" id="PF00169">
    <property type="entry name" value="PH"/>
    <property type="match status" value="1"/>
</dbReference>
<dbReference type="InterPro" id="IPR002404">
    <property type="entry name" value="IRS_PTB"/>
</dbReference>
<dbReference type="SMART" id="SM00233">
    <property type="entry name" value="PH"/>
    <property type="match status" value="1"/>
</dbReference>
<dbReference type="Pfam" id="PF02174">
    <property type="entry name" value="IRS"/>
    <property type="match status" value="1"/>
</dbReference>
<dbReference type="AlphaFoldDB" id="A0A1S3HHT8"/>
<dbReference type="InterPro" id="IPR001849">
    <property type="entry name" value="PH_domain"/>
</dbReference>
<evidence type="ECO:0000313" key="5">
    <source>
        <dbReference type="RefSeq" id="XP_013385582.1"/>
    </source>
</evidence>
<dbReference type="Proteomes" id="UP000085678">
    <property type="component" value="Unplaced"/>
</dbReference>
<dbReference type="Gene3D" id="2.30.29.30">
    <property type="entry name" value="Pleckstrin-homology domain (PH domain)/Phosphotyrosine-binding domain (PTB)"/>
    <property type="match status" value="2"/>
</dbReference>
<dbReference type="GO" id="GO:0005737">
    <property type="term" value="C:cytoplasm"/>
    <property type="evidence" value="ECO:0007669"/>
    <property type="project" value="TreeGrafter"/>
</dbReference>
<dbReference type="PROSITE" id="PS50003">
    <property type="entry name" value="PH_DOMAIN"/>
    <property type="match status" value="1"/>
</dbReference>
<dbReference type="PANTHER" id="PTHR21258">
    <property type="entry name" value="DOCKING PROTEIN RELATED"/>
    <property type="match status" value="1"/>
</dbReference>
<accession>A0A1S3HHT8</accession>
<dbReference type="RefSeq" id="XP_013385582.1">
    <property type="nucleotide sequence ID" value="XM_013530128.2"/>
</dbReference>
<name>A0A1S3HHT8_LINAN</name>
<dbReference type="KEGG" id="lak:106155338"/>
<sequence>MSINYNDIVRQGYVKMKSKHLGRWIKRWVRLHRMSSKGHNHLEKYLNEDAAKSGAQHKIIDLKDVKAVERLPQEVKKHGVEIKFNDESSRLFCCGSDLEATEWIKALEQLCLGGVPNISLGEPDILEAGMHREMSERFHVYLLPAANLDICGECLLQVTLEKIILWDVENPRKKLVEWPVSALRRYGGDSSKFTFEAGRHCKTGEGVYVVNTVSGEEIYTRVNEVARAIALSARHRHTAPLLPLDREPVVHDARFGMPRSHSLPPPPHPSDHNPTGLSGYIHPPGPSNTLPAQDRRQHSPADMVSPLGRPYLCMRPLPKTPGDLTKTPEEDENIGAAAASVMAPPPLPEYMNIQRTPVSDDDDDDYVPYEQRGLNPDFRHFLSQRQSYVNDNQNGHQIKEDIQEEQL</sequence>
<dbReference type="SMART" id="SM00310">
    <property type="entry name" value="PTBI"/>
    <property type="match status" value="1"/>
</dbReference>
<evidence type="ECO:0000313" key="4">
    <source>
        <dbReference type="Proteomes" id="UP000085678"/>
    </source>
</evidence>
<evidence type="ECO:0000259" key="2">
    <source>
        <dbReference type="PROSITE" id="PS50003"/>
    </source>
</evidence>
<feature type="region of interest" description="Disordered" evidence="1">
    <location>
        <begin position="255"/>
        <end position="301"/>
    </location>
</feature>
<evidence type="ECO:0000259" key="3">
    <source>
        <dbReference type="PROSITE" id="PS51064"/>
    </source>
</evidence>
<feature type="domain" description="PH" evidence="2">
    <location>
        <begin position="7"/>
        <end position="112"/>
    </location>
</feature>
<reference evidence="5" key="1">
    <citation type="submission" date="2025-08" db="UniProtKB">
        <authorList>
            <consortium name="RefSeq"/>
        </authorList>
    </citation>
    <scope>IDENTIFICATION</scope>
    <source>
        <tissue evidence="5">Gonads</tissue>
    </source>
</reference>
<organism evidence="4 5">
    <name type="scientific">Lingula anatina</name>
    <name type="common">Brachiopod</name>
    <name type="synonym">Lingula unguis</name>
    <dbReference type="NCBI Taxonomy" id="7574"/>
    <lineage>
        <taxon>Eukaryota</taxon>
        <taxon>Metazoa</taxon>
        <taxon>Spiralia</taxon>
        <taxon>Lophotrochozoa</taxon>
        <taxon>Brachiopoda</taxon>
        <taxon>Linguliformea</taxon>
        <taxon>Lingulata</taxon>
        <taxon>Lingulida</taxon>
        <taxon>Linguloidea</taxon>
        <taxon>Lingulidae</taxon>
        <taxon>Lingula</taxon>
    </lineage>
</organism>
<dbReference type="SMART" id="SM01244">
    <property type="entry name" value="IRS"/>
    <property type="match status" value="1"/>
</dbReference>
<dbReference type="InterPro" id="IPR011993">
    <property type="entry name" value="PH-like_dom_sf"/>
</dbReference>
<dbReference type="PANTHER" id="PTHR21258:SF61">
    <property type="entry name" value="PROTEIN CHICO"/>
    <property type="match status" value="1"/>
</dbReference>
<dbReference type="SUPFAM" id="SSF50729">
    <property type="entry name" value="PH domain-like"/>
    <property type="match status" value="2"/>
</dbReference>
<dbReference type="OrthoDB" id="6279276at2759"/>
<feature type="domain" description="IRS-type PTB" evidence="3">
    <location>
        <begin position="131"/>
        <end position="236"/>
    </location>
</feature>
<feature type="region of interest" description="Disordered" evidence="1">
    <location>
        <begin position="386"/>
        <end position="407"/>
    </location>
</feature>
<protein>
    <submittedName>
        <fullName evidence="5">Docking protein 5-like</fullName>
    </submittedName>
</protein>
<gene>
    <name evidence="5" type="primary">LOC106155338</name>
</gene>
<dbReference type="FunFam" id="2.30.29.30:FF:000110">
    <property type="entry name" value="Docking protein 4"/>
    <property type="match status" value="1"/>
</dbReference>
<dbReference type="PROSITE" id="PS51064">
    <property type="entry name" value="IRS_PTB"/>
    <property type="match status" value="1"/>
</dbReference>
<feature type="compositionally biased region" description="Polar residues" evidence="1">
    <location>
        <begin position="386"/>
        <end position="396"/>
    </location>
</feature>